<organism evidence="1 2">
    <name type="scientific">Eretmocerus hayati</name>
    <dbReference type="NCBI Taxonomy" id="131215"/>
    <lineage>
        <taxon>Eukaryota</taxon>
        <taxon>Metazoa</taxon>
        <taxon>Ecdysozoa</taxon>
        <taxon>Arthropoda</taxon>
        <taxon>Hexapoda</taxon>
        <taxon>Insecta</taxon>
        <taxon>Pterygota</taxon>
        <taxon>Neoptera</taxon>
        <taxon>Endopterygota</taxon>
        <taxon>Hymenoptera</taxon>
        <taxon>Apocrita</taxon>
        <taxon>Proctotrupomorpha</taxon>
        <taxon>Chalcidoidea</taxon>
        <taxon>Aphelinidae</taxon>
        <taxon>Aphelininae</taxon>
        <taxon>Eretmocerus</taxon>
    </lineage>
</organism>
<proteinExistence type="predicted"/>
<keyword evidence="2" id="KW-1185">Reference proteome</keyword>
<name>A0ACC2NBA9_9HYME</name>
<protein>
    <submittedName>
        <fullName evidence="1">Uncharacterized protein</fullName>
    </submittedName>
</protein>
<accession>A0ACC2NBA9</accession>
<sequence length="502" mass="57593">MDCLTLLLISLLILTWGIAKAFQEWQFFRKRGIPCPMEIPFLGSVGYNILFGPHANIFMKKIEELLPSESKYIGVHRFGVPMIFVRDIELYKSILIKNFNSFTDRAPSHVSKIVERISSKTLLFGAGDKWRNLRNLVIPTFSSSKMRSLFSSMSSCAENFSTQLLRHCGDIEGINFNDAFDRYALDILACCCFGFQSDSVKDRDNPYTIHASRASKFSAIKLFKLMLINDYPWLARWFGIRLVSQEDTDYLVELIRNTVKIREESGTVGPDMLQVMIDAKKNRRAEIDAVQIAGMALNFLLAGLNTTSSPMALISYELAINPDIQKKLQIEIDEAMQKCNGNPSYELIRDGLPYMEAVFNEGLRKYPTIHLNRTCTEEFELPPALPGGDPVKVQPGQEFWFLMQDIFRDPKHFPQPDKFDPERFIDPSEHAKKLSKLSWGWGPRMCPAVRLITPAIKVMFFHLLHKCSFEPCQKTPKELKYSRMVFSNVHEGGLWLKIVRRC</sequence>
<gene>
    <name evidence="1" type="ORF">QAD02_010040</name>
</gene>
<reference evidence="1" key="1">
    <citation type="submission" date="2023-04" db="EMBL/GenBank/DDBJ databases">
        <title>A chromosome-level genome assembly of the parasitoid wasp Eretmocerus hayati.</title>
        <authorList>
            <person name="Zhong Y."/>
            <person name="Liu S."/>
            <person name="Liu Y."/>
        </authorList>
    </citation>
    <scope>NUCLEOTIDE SEQUENCE</scope>
    <source>
        <strain evidence="1">ZJU_SS_LIU_2023</strain>
    </source>
</reference>
<comment type="caution">
    <text evidence="1">The sequence shown here is derived from an EMBL/GenBank/DDBJ whole genome shotgun (WGS) entry which is preliminary data.</text>
</comment>
<evidence type="ECO:0000313" key="2">
    <source>
        <dbReference type="Proteomes" id="UP001239111"/>
    </source>
</evidence>
<dbReference type="Proteomes" id="UP001239111">
    <property type="component" value="Chromosome 4"/>
</dbReference>
<dbReference type="EMBL" id="CM056744">
    <property type="protein sequence ID" value="KAJ8668377.1"/>
    <property type="molecule type" value="Genomic_DNA"/>
</dbReference>
<evidence type="ECO:0000313" key="1">
    <source>
        <dbReference type="EMBL" id="KAJ8668377.1"/>
    </source>
</evidence>